<sequence>MHNSRRMLVWLKRIALALLLIVVLVFALIGLLTVTRGTPVEYVLAKGDPRGPPATDDPLFRRTIELNTGVDLEAGNAVQVLENGVGTYPLLWQDIRTCRQTVTVQMYFAKPGAVADTMGAVLRECAKRGVRVLLLLDGFGAQSLTKEWRASLTAAGVEVAYLRQLRWYTLHMATERSHARVIVVDGRVAYTGGFGLADYWLGSGHKPDEWRETNVRFEGPAVAELQAAFAVAWAEATGELLTGDAFYPPVSFDTAGTVRAGLFHAVPSTGSTPAERFYALTIAGARKTLYITNAYFVPDDDFRNLLKAAAKRGVDVRILTTGPNTDVRSTLWAGQWRYPELLRAGVRIYEYQPANMHAKTLSADGVWGSVGSMNFDNRSLAFNNETTLLIYDRRIVAGMDTMFLNDLKASKEMTLAEVRRWPWWRRARSAMADMLERLL</sequence>
<feature type="domain" description="PLD phosphodiesterase" evidence="1">
    <location>
        <begin position="173"/>
        <end position="200"/>
    </location>
</feature>
<gene>
    <name evidence="2" type="ORF">J421_0459</name>
</gene>
<dbReference type="PROSITE" id="PS50035">
    <property type="entry name" value="PLD"/>
    <property type="match status" value="2"/>
</dbReference>
<protein>
    <submittedName>
        <fullName evidence="2">Phospholipase D-like domain protein</fullName>
    </submittedName>
</protein>
<dbReference type="FunCoup" id="W0RB27">
    <property type="interactions" value="135"/>
</dbReference>
<dbReference type="KEGG" id="gba:J421_0459"/>
<dbReference type="GO" id="GO:0016020">
    <property type="term" value="C:membrane"/>
    <property type="evidence" value="ECO:0007669"/>
    <property type="project" value="TreeGrafter"/>
</dbReference>
<dbReference type="GO" id="GO:0032049">
    <property type="term" value="P:cardiolipin biosynthetic process"/>
    <property type="evidence" value="ECO:0007669"/>
    <property type="project" value="UniProtKB-ARBA"/>
</dbReference>
<accession>W0RB27</accession>
<dbReference type="STRING" id="861299.J421_0459"/>
<dbReference type="SUPFAM" id="SSF56024">
    <property type="entry name" value="Phospholipase D/nuclease"/>
    <property type="match status" value="2"/>
</dbReference>
<dbReference type="RefSeq" id="WP_158508634.1">
    <property type="nucleotide sequence ID" value="NZ_CP007128.1"/>
</dbReference>
<keyword evidence="3" id="KW-1185">Reference proteome</keyword>
<dbReference type="AlphaFoldDB" id="W0RB27"/>
<dbReference type="InterPro" id="IPR001736">
    <property type="entry name" value="PLipase_D/transphosphatidylase"/>
</dbReference>
<dbReference type="PANTHER" id="PTHR21248:SF22">
    <property type="entry name" value="PHOSPHOLIPASE D"/>
    <property type="match status" value="1"/>
</dbReference>
<dbReference type="Pfam" id="PF13091">
    <property type="entry name" value="PLDc_2"/>
    <property type="match status" value="2"/>
</dbReference>
<evidence type="ECO:0000259" key="1">
    <source>
        <dbReference type="PROSITE" id="PS50035"/>
    </source>
</evidence>
<dbReference type="EMBL" id="CP007128">
    <property type="protein sequence ID" value="AHG87996.1"/>
    <property type="molecule type" value="Genomic_DNA"/>
</dbReference>
<feature type="domain" description="PLD phosphodiesterase" evidence="1">
    <location>
        <begin position="352"/>
        <end position="379"/>
    </location>
</feature>
<dbReference type="InterPro" id="IPR025202">
    <property type="entry name" value="PLD-like_dom"/>
</dbReference>
<name>W0RB27_9BACT</name>
<dbReference type="HOGENOM" id="CLU_038053_0_1_0"/>
<dbReference type="SMART" id="SM00155">
    <property type="entry name" value="PLDc"/>
    <property type="match status" value="2"/>
</dbReference>
<dbReference type="CDD" id="cd09110">
    <property type="entry name" value="PLDc_CLS_1"/>
    <property type="match status" value="1"/>
</dbReference>
<proteinExistence type="predicted"/>
<organism evidence="2 3">
    <name type="scientific">Gemmatirosa kalamazoonensis</name>
    <dbReference type="NCBI Taxonomy" id="861299"/>
    <lineage>
        <taxon>Bacteria</taxon>
        <taxon>Pseudomonadati</taxon>
        <taxon>Gemmatimonadota</taxon>
        <taxon>Gemmatimonadia</taxon>
        <taxon>Gemmatimonadales</taxon>
        <taxon>Gemmatimonadaceae</taxon>
        <taxon>Gemmatirosa</taxon>
    </lineage>
</organism>
<evidence type="ECO:0000313" key="2">
    <source>
        <dbReference type="EMBL" id="AHG87996.1"/>
    </source>
</evidence>
<dbReference type="InParanoid" id="W0RB27"/>
<dbReference type="PANTHER" id="PTHR21248">
    <property type="entry name" value="CARDIOLIPIN SYNTHASE"/>
    <property type="match status" value="1"/>
</dbReference>
<evidence type="ECO:0000313" key="3">
    <source>
        <dbReference type="Proteomes" id="UP000019151"/>
    </source>
</evidence>
<dbReference type="OrthoDB" id="9762009at2"/>
<dbReference type="eggNOG" id="COG1502">
    <property type="taxonomic scope" value="Bacteria"/>
</dbReference>
<dbReference type="Proteomes" id="UP000019151">
    <property type="component" value="Chromosome"/>
</dbReference>
<dbReference type="CDD" id="cd09159">
    <property type="entry name" value="PLDc_ybhO_like_2"/>
    <property type="match status" value="1"/>
</dbReference>
<dbReference type="PATRIC" id="fig|861299.3.peg.471"/>
<dbReference type="Gene3D" id="3.30.870.10">
    <property type="entry name" value="Endonuclease Chain A"/>
    <property type="match status" value="2"/>
</dbReference>
<reference evidence="2 3" key="1">
    <citation type="journal article" date="2014" name="Genome Announc.">
        <title>Genome Sequence and Methylome of Soil Bacterium Gemmatirosa kalamazoonensis KBS708T, a Member of the Rarely Cultivated Gemmatimonadetes Phylum.</title>
        <authorList>
            <person name="Debruyn J.M."/>
            <person name="Radosevich M."/>
            <person name="Wommack K.E."/>
            <person name="Polson S.W."/>
            <person name="Hauser L.J."/>
            <person name="Fawaz M.N."/>
            <person name="Korlach J."/>
            <person name="Tsai Y.C."/>
        </authorList>
    </citation>
    <scope>NUCLEOTIDE SEQUENCE [LARGE SCALE GENOMIC DNA]</scope>
    <source>
        <strain evidence="2 3">KBS708</strain>
    </source>
</reference>
<dbReference type="GO" id="GO:0008808">
    <property type="term" value="F:cardiolipin synthase activity"/>
    <property type="evidence" value="ECO:0007669"/>
    <property type="project" value="TreeGrafter"/>
</dbReference>